<protein>
    <recommendedName>
        <fullName evidence="4">Phage minor structural protein GP20</fullName>
    </recommendedName>
</protein>
<keyword evidence="3" id="KW-1185">Reference proteome</keyword>
<gene>
    <name evidence="2" type="ORF">Ami3637_11185</name>
</gene>
<evidence type="ECO:0000313" key="2">
    <source>
        <dbReference type="EMBL" id="QHI72894.1"/>
    </source>
</evidence>
<proteinExistence type="predicted"/>
<dbReference type="InterPro" id="IPR009636">
    <property type="entry name" value="SCAF"/>
</dbReference>
<dbReference type="AlphaFoldDB" id="A0A6P1MJR9"/>
<accession>A0A6P1MJR9</accession>
<dbReference type="Proteomes" id="UP000463883">
    <property type="component" value="Chromosome"/>
</dbReference>
<organism evidence="2 3">
    <name type="scientific">Aminipila terrae</name>
    <dbReference type="NCBI Taxonomy" id="2697030"/>
    <lineage>
        <taxon>Bacteria</taxon>
        <taxon>Bacillati</taxon>
        <taxon>Bacillota</taxon>
        <taxon>Clostridia</taxon>
        <taxon>Peptostreptococcales</taxon>
        <taxon>Anaerovoracaceae</taxon>
        <taxon>Aminipila</taxon>
    </lineage>
</organism>
<reference evidence="2 3" key="1">
    <citation type="submission" date="2020-01" db="EMBL/GenBank/DDBJ databases">
        <title>Genomic analysis of Aminipila sp. CBA3637.</title>
        <authorList>
            <person name="Kim Y.B."/>
            <person name="Roh S.W."/>
        </authorList>
    </citation>
    <scope>NUCLEOTIDE SEQUENCE [LARGE SCALE GENOMIC DNA]</scope>
    <source>
        <strain evidence="2 3">CBA3637</strain>
    </source>
</reference>
<dbReference type="EMBL" id="CP047591">
    <property type="protein sequence ID" value="QHI72894.1"/>
    <property type="molecule type" value="Genomic_DNA"/>
</dbReference>
<dbReference type="RefSeq" id="WP_162362661.1">
    <property type="nucleotide sequence ID" value="NZ_CP047591.1"/>
</dbReference>
<name>A0A6P1MJR9_9FIRM</name>
<dbReference type="Pfam" id="PF06810">
    <property type="entry name" value="Phage_scaffold"/>
    <property type="match status" value="1"/>
</dbReference>
<dbReference type="KEGG" id="amic:Ami3637_11185"/>
<evidence type="ECO:0000313" key="3">
    <source>
        <dbReference type="Proteomes" id="UP000463883"/>
    </source>
</evidence>
<evidence type="ECO:0008006" key="4">
    <source>
        <dbReference type="Google" id="ProtNLM"/>
    </source>
</evidence>
<sequence>MEFLKEILGEKYAEFEKLINDYNVKPENKEKQIKLADLGTGEYVGKGKYSTMETDNNNLKEQLKTANGTIETLKKSNGDNETLQKTIKEHEETIKNLRVDSEKSRKEYSLKDKLRSIDVTDPDYLIYKHGGVDKFNFDKDGNPIGLEETVKSYKESIPQIFKTGKADTNYNPAGGDGYQGKNPFAKDTFNLTEQGKLLKSNPAQAKELAAAAGITI</sequence>
<evidence type="ECO:0000256" key="1">
    <source>
        <dbReference type="SAM" id="Coils"/>
    </source>
</evidence>
<keyword evidence="1" id="KW-0175">Coiled coil</keyword>
<feature type="coiled-coil region" evidence="1">
    <location>
        <begin position="49"/>
        <end position="107"/>
    </location>
</feature>